<dbReference type="EMBL" id="JBFASG010000013">
    <property type="protein sequence ID" value="MEV4924331.1"/>
    <property type="molecule type" value="Genomic_DNA"/>
</dbReference>
<feature type="repeat" description="WD" evidence="3">
    <location>
        <begin position="750"/>
        <end position="791"/>
    </location>
</feature>
<dbReference type="CDD" id="cd00093">
    <property type="entry name" value="HTH_XRE"/>
    <property type="match status" value="1"/>
</dbReference>
<dbReference type="Pfam" id="PF00400">
    <property type="entry name" value="WD40"/>
    <property type="match status" value="8"/>
</dbReference>
<feature type="repeat" description="WD" evidence="3">
    <location>
        <begin position="1050"/>
        <end position="1091"/>
    </location>
</feature>
<organism evidence="5 6">
    <name type="scientific">Streptomyces roseoverticillatus</name>
    <dbReference type="NCBI Taxonomy" id="66429"/>
    <lineage>
        <taxon>Bacteria</taxon>
        <taxon>Bacillati</taxon>
        <taxon>Actinomycetota</taxon>
        <taxon>Actinomycetes</taxon>
        <taxon>Kitasatosporales</taxon>
        <taxon>Streptomycetaceae</taxon>
        <taxon>Streptomyces</taxon>
    </lineage>
</organism>
<dbReference type="SUPFAM" id="SSF50978">
    <property type="entry name" value="WD40 repeat-like"/>
    <property type="match status" value="2"/>
</dbReference>
<evidence type="ECO:0000259" key="4">
    <source>
        <dbReference type="PROSITE" id="PS50943"/>
    </source>
</evidence>
<dbReference type="Pfam" id="PF20703">
    <property type="entry name" value="nSTAND1"/>
    <property type="match status" value="1"/>
</dbReference>
<dbReference type="PROSITE" id="PS50082">
    <property type="entry name" value="WD_REPEATS_2"/>
    <property type="match status" value="12"/>
</dbReference>
<dbReference type="InterPro" id="IPR019775">
    <property type="entry name" value="WD40_repeat_CS"/>
</dbReference>
<evidence type="ECO:0000256" key="3">
    <source>
        <dbReference type="PROSITE-ProRule" id="PRU00221"/>
    </source>
</evidence>
<dbReference type="SUPFAM" id="SSF52540">
    <property type="entry name" value="P-loop containing nucleoside triphosphate hydrolases"/>
    <property type="match status" value="1"/>
</dbReference>
<dbReference type="Gene3D" id="1.10.260.40">
    <property type="entry name" value="lambda repressor-like DNA-binding domains"/>
    <property type="match status" value="1"/>
</dbReference>
<dbReference type="PROSITE" id="PS50294">
    <property type="entry name" value="WD_REPEATS_REGION"/>
    <property type="match status" value="12"/>
</dbReference>
<feature type="repeat" description="WD" evidence="3">
    <location>
        <begin position="666"/>
        <end position="707"/>
    </location>
</feature>
<feature type="repeat" description="WD" evidence="3">
    <location>
        <begin position="708"/>
        <end position="749"/>
    </location>
</feature>
<dbReference type="PRINTS" id="PR00320">
    <property type="entry name" value="GPROTEINBRPT"/>
</dbReference>
<evidence type="ECO:0000256" key="1">
    <source>
        <dbReference type="ARBA" id="ARBA00022574"/>
    </source>
</evidence>
<dbReference type="InterPro" id="IPR020472">
    <property type="entry name" value="WD40_PAC1"/>
</dbReference>
<dbReference type="PANTHER" id="PTHR19846:SF0">
    <property type="entry name" value="PRE-MRNA PROCESSING FACTOR 4"/>
    <property type="match status" value="1"/>
</dbReference>
<feature type="repeat" description="WD" evidence="3">
    <location>
        <begin position="1008"/>
        <end position="1049"/>
    </location>
</feature>
<feature type="repeat" description="WD" evidence="3">
    <location>
        <begin position="1176"/>
        <end position="1217"/>
    </location>
</feature>
<dbReference type="PROSITE" id="PS50943">
    <property type="entry name" value="HTH_CROC1"/>
    <property type="match status" value="1"/>
</dbReference>
<dbReference type="InterPro" id="IPR001387">
    <property type="entry name" value="Cro/C1-type_HTH"/>
</dbReference>
<feature type="repeat" description="WD" evidence="3">
    <location>
        <begin position="834"/>
        <end position="875"/>
    </location>
</feature>
<feature type="repeat" description="WD" evidence="3">
    <location>
        <begin position="1218"/>
        <end position="1252"/>
    </location>
</feature>
<feature type="repeat" description="WD" evidence="3">
    <location>
        <begin position="966"/>
        <end position="1007"/>
    </location>
</feature>
<dbReference type="InterPro" id="IPR027417">
    <property type="entry name" value="P-loop_NTPase"/>
</dbReference>
<dbReference type="CDD" id="cd00200">
    <property type="entry name" value="WD40"/>
    <property type="match status" value="2"/>
</dbReference>
<dbReference type="InterPro" id="IPR015943">
    <property type="entry name" value="WD40/YVTN_repeat-like_dom_sf"/>
</dbReference>
<evidence type="ECO:0000313" key="5">
    <source>
        <dbReference type="EMBL" id="MEV4924331.1"/>
    </source>
</evidence>
<name>A0ABV3IV44_9ACTN</name>
<dbReference type="Pfam" id="PF13560">
    <property type="entry name" value="HTH_31"/>
    <property type="match status" value="1"/>
</dbReference>
<dbReference type="InterPro" id="IPR036322">
    <property type="entry name" value="WD40_repeat_dom_sf"/>
</dbReference>
<feature type="repeat" description="WD" evidence="3">
    <location>
        <begin position="1092"/>
        <end position="1133"/>
    </location>
</feature>
<dbReference type="PROSITE" id="PS00678">
    <property type="entry name" value="WD_REPEATS_1"/>
    <property type="match status" value="8"/>
</dbReference>
<dbReference type="Gene3D" id="2.130.10.10">
    <property type="entry name" value="YVTN repeat-like/Quinoprotein amine dehydrogenase"/>
    <property type="match status" value="5"/>
</dbReference>
<dbReference type="Pfam" id="PF23414">
    <property type="entry name" value="Beta-prop_EML_2"/>
    <property type="match status" value="1"/>
</dbReference>
<dbReference type="SMART" id="SM00320">
    <property type="entry name" value="WD40"/>
    <property type="match status" value="14"/>
</dbReference>
<gene>
    <name evidence="5" type="ORF">AB0L03_16040</name>
</gene>
<evidence type="ECO:0000256" key="2">
    <source>
        <dbReference type="ARBA" id="ARBA00022737"/>
    </source>
</evidence>
<dbReference type="PANTHER" id="PTHR19846">
    <property type="entry name" value="WD40 REPEAT PROTEIN"/>
    <property type="match status" value="1"/>
</dbReference>
<dbReference type="InterPro" id="IPR049052">
    <property type="entry name" value="nSTAND1"/>
</dbReference>
<reference evidence="5 6" key="1">
    <citation type="submission" date="2024-06" db="EMBL/GenBank/DDBJ databases">
        <title>The Natural Products Discovery Center: Release of the First 8490 Sequenced Strains for Exploring Actinobacteria Biosynthetic Diversity.</title>
        <authorList>
            <person name="Kalkreuter E."/>
            <person name="Kautsar S.A."/>
            <person name="Yang D."/>
            <person name="Bader C.D."/>
            <person name="Teijaro C.N."/>
            <person name="Fluegel L."/>
            <person name="Davis C.M."/>
            <person name="Simpson J.R."/>
            <person name="Lauterbach L."/>
            <person name="Steele A.D."/>
            <person name="Gui C."/>
            <person name="Meng S."/>
            <person name="Li G."/>
            <person name="Viehrig K."/>
            <person name="Ye F."/>
            <person name="Su P."/>
            <person name="Kiefer A.F."/>
            <person name="Nichols A."/>
            <person name="Cepeda A.J."/>
            <person name="Yan W."/>
            <person name="Fan B."/>
            <person name="Jiang Y."/>
            <person name="Adhikari A."/>
            <person name="Zheng C.-J."/>
            <person name="Schuster L."/>
            <person name="Cowan T.M."/>
            <person name="Smanski M.J."/>
            <person name="Chevrette M.G."/>
            <person name="De Carvalho L.P.S."/>
            <person name="Shen B."/>
        </authorList>
    </citation>
    <scope>NUCLEOTIDE SEQUENCE [LARGE SCALE GENOMIC DNA]</scope>
    <source>
        <strain evidence="5 6">NPDC053791</strain>
    </source>
</reference>
<comment type="caution">
    <text evidence="5">The sequence shown here is derived from an EMBL/GenBank/DDBJ whole genome shotgun (WGS) entry which is preliminary data.</text>
</comment>
<dbReference type="SUPFAM" id="SSF47413">
    <property type="entry name" value="lambda repressor-like DNA-binding domains"/>
    <property type="match status" value="1"/>
</dbReference>
<dbReference type="InterPro" id="IPR001680">
    <property type="entry name" value="WD40_rpt"/>
</dbReference>
<keyword evidence="1 3" id="KW-0853">WD repeat</keyword>
<keyword evidence="2" id="KW-0677">Repeat</keyword>
<dbReference type="Proteomes" id="UP001552479">
    <property type="component" value="Unassembled WGS sequence"/>
</dbReference>
<evidence type="ECO:0000313" key="6">
    <source>
        <dbReference type="Proteomes" id="UP001552479"/>
    </source>
</evidence>
<dbReference type="InterPro" id="IPR010982">
    <property type="entry name" value="Lambda_DNA-bd_dom_sf"/>
</dbReference>
<dbReference type="InterPro" id="IPR055442">
    <property type="entry name" value="Beta-prop_EML-like_2nd"/>
</dbReference>
<feature type="repeat" description="WD" evidence="3">
    <location>
        <begin position="792"/>
        <end position="833"/>
    </location>
</feature>
<proteinExistence type="predicted"/>
<dbReference type="SMART" id="SM00530">
    <property type="entry name" value="HTH_XRE"/>
    <property type="match status" value="1"/>
</dbReference>
<sequence>MPASEGPGELLRRLRREQRITLAELARRAFYSKGYLSKVENGEKPLTQELAGVCDEVLATGGLLVRSLPPAGRGAGGEARDSGACPYLGLSSFGVRDARWFFGRKAAVADLVSQLTERLRAPGPLLVMAPSGAGKSSLLRAGLLPALARGVLPVTGSQVWPIVLLTPGSRPLGDLLDRIAAVTGASHQVLEKAVQEGRDALAVAVSAAVDAARAPAGPGPRDGGGARGTIGDEDAALVLVVDQFEETFMLCSDESEQEAFVQALLSLTKQRTPGKGLPSALVVIGVRSDFYERCLGFPGLAAAMQRGHMTMGPMDDAQLREAITGPAREAGLELEPGLVEILLRDIGLLHGRAVPARTGPGGALPLLSHALLSTWQHRENATLTVDGYRLTGGISGAVAATAERAYASLPSHQQEIVRHVLLYLVQLGEGRHTSRAARRTELLEAGADHREDADAVIEAFTRARLLTVDAEHVEVAHEVLLDAWPRLRQWIEEDRSFLQIRQTLAEAAATWEKEGHDPTLLYRGPRLAAALEAAENPRTQAAITSTGRTFLQAGADLDASQRRLEQRRLRRLRALTAGLAILLVLSLVAGAMAFQQSRVADNQSRVAGNQRRIAESRELAARADGMMREKPEAAMLLALSAYRRSPTTEARSSLISTYAQYPGNQLTGHTDDMWAVAFSPDSRLVVTASDDHTAKLWDTVSGGLVTTFAGHTDRVAGVVFSPDGRLVATAGRDRTAKLWDAITHRLVATLTGHSSGVNSVAFSSDGRTLASASDDGTIRLWDVGTHRQAALLSSGSSSVRRVAFSPDGRTLAAAYSDQKVRLWDMATRRVKATLAGHTNAVMAVVFSPDGRMLATGSSDRTARLWDMKTYRSTATFSGHADLVWSLAFSPDGRTLATASFNDDTVRLWNTTTHEAAGTLTGDGLISAVAFSPDGQSLVTTSETGQRGVTPTLQLWNASTHKKSRTLTGSAGSATAVAISPDGRVLAAGDSRGSVLLWDIARRSLVTTLTGHTNTITSVVFSPDGRTLATTSDDGTARLWDTRTHRETATLRGHSGSVRAAAFSPDGLTLATAGADHSTRLWDTRSHQPVAVLGGEPDAVGSVAFSPDGRTLATGSHDTTVRLWNLRSRTVIATLDREGQMCRTYSLAFSPDGRTLAATSCDVTLWNSESHQRVTRLTGHTDTTSRLAYAPDGRTLATAGYDRTIRLWNTQDHQLLSTLTGTGGYVSGLAYAPTGRLLATTNTDRTIRLWELDPASVGKRICELSRDHHWHQTITGSSWENPCS</sequence>
<accession>A0ABV3IV44</accession>
<feature type="domain" description="HTH cro/C1-type" evidence="4">
    <location>
        <begin position="11"/>
        <end position="51"/>
    </location>
</feature>
<keyword evidence="6" id="KW-1185">Reference proteome</keyword>
<dbReference type="RefSeq" id="WP_366088355.1">
    <property type="nucleotide sequence ID" value="NZ_JBFASG010000013.1"/>
</dbReference>
<feature type="repeat" description="WD" evidence="3">
    <location>
        <begin position="876"/>
        <end position="918"/>
    </location>
</feature>
<protein>
    <submittedName>
        <fullName evidence="5">Helix-turn-helix domain-containing protein</fullName>
    </submittedName>
</protein>